<dbReference type="GO" id="GO:0070059">
    <property type="term" value="P:intrinsic apoptotic signaling pathway in response to endoplasmic reticulum stress"/>
    <property type="evidence" value="ECO:0007669"/>
    <property type="project" value="TreeGrafter"/>
</dbReference>
<dbReference type="PANTHER" id="PTHR13954">
    <property type="entry name" value="IRE1-RELATED"/>
    <property type="match status" value="1"/>
</dbReference>
<evidence type="ECO:0000259" key="1">
    <source>
        <dbReference type="PROSITE" id="PS50011"/>
    </source>
</evidence>
<dbReference type="Pfam" id="PF00069">
    <property type="entry name" value="Pkinase"/>
    <property type="match status" value="1"/>
</dbReference>
<dbReference type="RefSeq" id="XP_024328633.1">
    <property type="nucleotide sequence ID" value="XM_024463852.1"/>
</dbReference>
<dbReference type="SUPFAM" id="SSF56112">
    <property type="entry name" value="Protein kinase-like (PK-like)"/>
    <property type="match status" value="1"/>
</dbReference>
<dbReference type="GO" id="GO:1990604">
    <property type="term" value="C:IRE1-TRAF2-ASK1 complex"/>
    <property type="evidence" value="ECO:0007669"/>
    <property type="project" value="TreeGrafter"/>
</dbReference>
<dbReference type="OrthoDB" id="3432372at2759"/>
<dbReference type="GO" id="GO:0051082">
    <property type="term" value="F:unfolded protein binding"/>
    <property type="evidence" value="ECO:0007669"/>
    <property type="project" value="TreeGrafter"/>
</dbReference>
<dbReference type="PROSITE" id="PS50011">
    <property type="entry name" value="PROTEIN_KINASE_DOM"/>
    <property type="match status" value="1"/>
</dbReference>
<feature type="domain" description="Protein kinase" evidence="1">
    <location>
        <begin position="79"/>
        <end position="322"/>
    </location>
</feature>
<proteinExistence type="predicted"/>
<dbReference type="VEuPathDB" id="FungiDB:GMDG_06214"/>
<sequence length="322" mass="36564">MFFLFRWISGSSLWLSSLLVHILGTTSWLLGIRGNKSIGGQDVQRDPVTTRHQDDIKALRLLRVSQCFDSDNGVLRYKYTKVLYVEDGNTYQARSKSRLRPNLDIEFNQDELTHITLIPIESYCPPYSPEFTLAPKAPPEGHYVKQPDLMSYGEGLNICDIVLTDIRACEILRKSPHPNVAQYHGCQVHNGRVTGLCFTRYAETLTQRVNPGHLSKDDFSRSGPRNPDRVEHYLEGIESGIHHIHSVGLIHNDINPNNIMITEDDRPVIIDFDSCLPEGSPLGLTKRTFQWHNPVDQISKMSNDIWSLKEICTWLAGAGNEE</sequence>
<dbReference type="GO" id="GO:0036498">
    <property type="term" value="P:IRE1-mediated unfolded protein response"/>
    <property type="evidence" value="ECO:0007669"/>
    <property type="project" value="TreeGrafter"/>
</dbReference>
<gene>
    <name evidence="2" type="ORF">VC83_00156</name>
</gene>
<organism evidence="2">
    <name type="scientific">Pseudogymnoascus destructans</name>
    <dbReference type="NCBI Taxonomy" id="655981"/>
    <lineage>
        <taxon>Eukaryota</taxon>
        <taxon>Fungi</taxon>
        <taxon>Dikarya</taxon>
        <taxon>Ascomycota</taxon>
        <taxon>Pezizomycotina</taxon>
        <taxon>Leotiomycetes</taxon>
        <taxon>Thelebolales</taxon>
        <taxon>Thelebolaceae</taxon>
        <taxon>Pseudogymnoascus</taxon>
    </lineage>
</organism>
<dbReference type="AlphaFoldDB" id="A0A177AQ60"/>
<dbReference type="InterPro" id="IPR011009">
    <property type="entry name" value="Kinase-like_dom_sf"/>
</dbReference>
<dbReference type="InterPro" id="IPR000719">
    <property type="entry name" value="Prot_kinase_dom"/>
</dbReference>
<name>A0A177AQ60_9PEZI</name>
<dbReference type="eggNOG" id="ENOG502RZ04">
    <property type="taxonomic scope" value="Eukaryota"/>
</dbReference>
<dbReference type="EMBL" id="KV441386">
    <property type="protein sequence ID" value="OAF63364.1"/>
    <property type="molecule type" value="Genomic_DNA"/>
</dbReference>
<dbReference type="GO" id="GO:0005524">
    <property type="term" value="F:ATP binding"/>
    <property type="evidence" value="ECO:0007669"/>
    <property type="project" value="InterPro"/>
</dbReference>
<protein>
    <recommendedName>
        <fullName evidence="1">Protein kinase domain-containing protein</fullName>
    </recommendedName>
</protein>
<dbReference type="GO" id="GO:0004521">
    <property type="term" value="F:RNA endonuclease activity"/>
    <property type="evidence" value="ECO:0007669"/>
    <property type="project" value="InterPro"/>
</dbReference>
<evidence type="ECO:0000313" key="2">
    <source>
        <dbReference type="EMBL" id="OAF63364.1"/>
    </source>
</evidence>
<dbReference type="PANTHER" id="PTHR13954:SF6">
    <property type="entry name" value="NON-SPECIFIC SERINE_THREONINE PROTEIN KINASE"/>
    <property type="match status" value="1"/>
</dbReference>
<dbReference type="Gene3D" id="1.10.510.10">
    <property type="entry name" value="Transferase(Phosphotransferase) domain 1"/>
    <property type="match status" value="1"/>
</dbReference>
<reference evidence="2" key="1">
    <citation type="submission" date="2016-03" db="EMBL/GenBank/DDBJ databases">
        <title>Updated assembly of Pseudogymnoascus destructans, the fungus causing white-nose syndrome of bats.</title>
        <authorList>
            <person name="Palmer J.M."/>
            <person name="Drees K.P."/>
            <person name="Foster J.T."/>
            <person name="Lindner D.L."/>
        </authorList>
    </citation>
    <scope>NUCLEOTIDE SEQUENCE [LARGE SCALE GENOMIC DNA]</scope>
    <source>
        <strain evidence="2">20631-21</strain>
    </source>
</reference>
<accession>A0A177AQ60</accession>
<dbReference type="Proteomes" id="UP000077154">
    <property type="component" value="Unassembled WGS sequence"/>
</dbReference>
<dbReference type="GO" id="GO:0004674">
    <property type="term" value="F:protein serine/threonine kinase activity"/>
    <property type="evidence" value="ECO:0007669"/>
    <property type="project" value="InterPro"/>
</dbReference>
<dbReference type="InterPro" id="IPR045133">
    <property type="entry name" value="IRE1/2-like"/>
</dbReference>
<dbReference type="GeneID" id="36283255"/>